<gene>
    <name evidence="2" type="ORF">NDU88_011104</name>
</gene>
<keyword evidence="3" id="KW-1185">Reference proteome</keyword>
<sequence>MAAELGLQFLSSESARRILCSNPRHPAAECTDVVRMTDHHRGGHRPAAKGPPVVLRNRVSGDATTESETPGPLVTSVPAVQRAVEVMMRRSALVKRGVEACGE</sequence>
<dbReference type="EMBL" id="JANPWB010000011">
    <property type="protein sequence ID" value="KAJ1132803.1"/>
    <property type="molecule type" value="Genomic_DNA"/>
</dbReference>
<comment type="caution">
    <text evidence="2">The sequence shown here is derived from an EMBL/GenBank/DDBJ whole genome shotgun (WGS) entry which is preliminary data.</text>
</comment>
<feature type="region of interest" description="Disordered" evidence="1">
    <location>
        <begin position="38"/>
        <end position="73"/>
    </location>
</feature>
<dbReference type="Proteomes" id="UP001066276">
    <property type="component" value="Chromosome 7"/>
</dbReference>
<evidence type="ECO:0000313" key="3">
    <source>
        <dbReference type="Proteomes" id="UP001066276"/>
    </source>
</evidence>
<protein>
    <submittedName>
        <fullName evidence="2">Uncharacterized protein</fullName>
    </submittedName>
</protein>
<evidence type="ECO:0000313" key="2">
    <source>
        <dbReference type="EMBL" id="KAJ1132803.1"/>
    </source>
</evidence>
<reference evidence="2" key="1">
    <citation type="journal article" date="2022" name="bioRxiv">
        <title>Sequencing and chromosome-scale assembly of the giantPleurodeles waltlgenome.</title>
        <authorList>
            <person name="Brown T."/>
            <person name="Elewa A."/>
            <person name="Iarovenko S."/>
            <person name="Subramanian E."/>
            <person name="Araus A.J."/>
            <person name="Petzold A."/>
            <person name="Susuki M."/>
            <person name="Suzuki K.-i.T."/>
            <person name="Hayashi T."/>
            <person name="Toyoda A."/>
            <person name="Oliveira C."/>
            <person name="Osipova E."/>
            <person name="Leigh N.D."/>
            <person name="Simon A."/>
            <person name="Yun M.H."/>
        </authorList>
    </citation>
    <scope>NUCLEOTIDE SEQUENCE</scope>
    <source>
        <strain evidence="2">20211129_DDA</strain>
        <tissue evidence="2">Liver</tissue>
    </source>
</reference>
<evidence type="ECO:0000256" key="1">
    <source>
        <dbReference type="SAM" id="MobiDB-lite"/>
    </source>
</evidence>
<organism evidence="2 3">
    <name type="scientific">Pleurodeles waltl</name>
    <name type="common">Iberian ribbed newt</name>
    <dbReference type="NCBI Taxonomy" id="8319"/>
    <lineage>
        <taxon>Eukaryota</taxon>
        <taxon>Metazoa</taxon>
        <taxon>Chordata</taxon>
        <taxon>Craniata</taxon>
        <taxon>Vertebrata</taxon>
        <taxon>Euteleostomi</taxon>
        <taxon>Amphibia</taxon>
        <taxon>Batrachia</taxon>
        <taxon>Caudata</taxon>
        <taxon>Salamandroidea</taxon>
        <taxon>Salamandridae</taxon>
        <taxon>Pleurodelinae</taxon>
        <taxon>Pleurodeles</taxon>
    </lineage>
</organism>
<name>A0AAV7PX69_PLEWA</name>
<dbReference type="AlphaFoldDB" id="A0AAV7PX69"/>
<proteinExistence type="predicted"/>
<accession>A0AAV7PX69</accession>